<dbReference type="InterPro" id="IPR002328">
    <property type="entry name" value="ADH_Zn_CS"/>
</dbReference>
<evidence type="ECO:0000256" key="5">
    <source>
        <dbReference type="ARBA" id="ARBA00023002"/>
    </source>
</evidence>
<protein>
    <submittedName>
        <fullName evidence="8">Threonine dehydrogenase-like Zn-dependent dehydrogenase</fullName>
    </submittedName>
</protein>
<name>A0A4R2GXA6_9ACTN</name>
<evidence type="ECO:0000256" key="4">
    <source>
        <dbReference type="ARBA" id="ARBA00022833"/>
    </source>
</evidence>
<evidence type="ECO:0000259" key="7">
    <source>
        <dbReference type="SMART" id="SM00829"/>
    </source>
</evidence>
<dbReference type="Proteomes" id="UP000294508">
    <property type="component" value="Unassembled WGS sequence"/>
</dbReference>
<evidence type="ECO:0000313" key="9">
    <source>
        <dbReference type="Proteomes" id="UP000294508"/>
    </source>
</evidence>
<comment type="similarity">
    <text evidence="2 6">Belongs to the zinc-containing alcohol dehydrogenase family.</text>
</comment>
<evidence type="ECO:0000313" key="8">
    <source>
        <dbReference type="EMBL" id="TCO15645.1"/>
    </source>
</evidence>
<dbReference type="SUPFAM" id="SSF50129">
    <property type="entry name" value="GroES-like"/>
    <property type="match status" value="1"/>
</dbReference>
<keyword evidence="9" id="KW-1185">Reference proteome</keyword>
<accession>A0A4R2GXA6</accession>
<reference evidence="8 9" key="1">
    <citation type="journal article" date="2015" name="Stand. Genomic Sci.">
        <title>Genomic Encyclopedia of Bacterial and Archaeal Type Strains, Phase III: the genomes of soil and plant-associated and newly described type strains.</title>
        <authorList>
            <person name="Whitman W.B."/>
            <person name="Woyke T."/>
            <person name="Klenk H.P."/>
            <person name="Zhou Y."/>
            <person name="Lilburn T.G."/>
            <person name="Beck B.J."/>
            <person name="De Vos P."/>
            <person name="Vandamme P."/>
            <person name="Eisen J.A."/>
            <person name="Garrity G."/>
            <person name="Hugenholtz P."/>
            <person name="Kyrpides N.C."/>
        </authorList>
    </citation>
    <scope>NUCLEOTIDE SEQUENCE [LARGE SCALE GENOMIC DNA]</scope>
    <source>
        <strain evidence="8 9">VKM Ac-2572</strain>
    </source>
</reference>
<dbReference type="Pfam" id="PF08240">
    <property type="entry name" value="ADH_N"/>
    <property type="match status" value="1"/>
</dbReference>
<dbReference type="PANTHER" id="PTHR43350:SF19">
    <property type="entry name" value="D-GULOSIDE 3-DEHYDROGENASE"/>
    <property type="match status" value="1"/>
</dbReference>
<keyword evidence="4 6" id="KW-0862">Zinc</keyword>
<dbReference type="InterPro" id="IPR011032">
    <property type="entry name" value="GroES-like_sf"/>
</dbReference>
<evidence type="ECO:0000256" key="3">
    <source>
        <dbReference type="ARBA" id="ARBA00022723"/>
    </source>
</evidence>
<dbReference type="GO" id="GO:0008270">
    <property type="term" value="F:zinc ion binding"/>
    <property type="evidence" value="ECO:0007669"/>
    <property type="project" value="InterPro"/>
</dbReference>
<dbReference type="SMART" id="SM00829">
    <property type="entry name" value="PKS_ER"/>
    <property type="match status" value="1"/>
</dbReference>
<keyword evidence="3 6" id="KW-0479">Metal-binding</keyword>
<dbReference type="EMBL" id="SLWN01000021">
    <property type="protein sequence ID" value="TCO15645.1"/>
    <property type="molecule type" value="Genomic_DNA"/>
</dbReference>
<comment type="cofactor">
    <cofactor evidence="1 6">
        <name>Zn(2+)</name>
        <dbReference type="ChEBI" id="CHEBI:29105"/>
    </cofactor>
</comment>
<gene>
    <name evidence="8" type="ORF">EV652_12118</name>
</gene>
<comment type="caution">
    <text evidence="8">The sequence shown here is derived from an EMBL/GenBank/DDBJ whole genome shotgun (WGS) entry which is preliminary data.</text>
</comment>
<dbReference type="Gene3D" id="3.40.50.720">
    <property type="entry name" value="NAD(P)-binding Rossmann-like Domain"/>
    <property type="match status" value="1"/>
</dbReference>
<dbReference type="PANTHER" id="PTHR43350">
    <property type="entry name" value="NAD-DEPENDENT ALCOHOL DEHYDROGENASE"/>
    <property type="match status" value="1"/>
</dbReference>
<proteinExistence type="inferred from homology"/>
<dbReference type="InterPro" id="IPR013149">
    <property type="entry name" value="ADH-like_C"/>
</dbReference>
<dbReference type="InterPro" id="IPR013154">
    <property type="entry name" value="ADH-like_N"/>
</dbReference>
<organism evidence="8 9">
    <name type="scientific">Kribbella steppae</name>
    <dbReference type="NCBI Taxonomy" id="2512223"/>
    <lineage>
        <taxon>Bacteria</taxon>
        <taxon>Bacillati</taxon>
        <taxon>Actinomycetota</taxon>
        <taxon>Actinomycetes</taxon>
        <taxon>Propionibacteriales</taxon>
        <taxon>Kribbellaceae</taxon>
        <taxon>Kribbella</taxon>
    </lineage>
</organism>
<dbReference type="Gene3D" id="3.90.180.10">
    <property type="entry name" value="Medium-chain alcohol dehydrogenases, catalytic domain"/>
    <property type="match status" value="2"/>
</dbReference>
<sequence length="312" mass="33454">MHPVPHRSIVVAPATSQLEEIEVRPPGQGELLIQVIANGLCASELPTWLHGPPDDTPTALGHEPVGRVVEVGGGVHTIAIGDIVTGRWDESFAELIVVPAEYAVVVPPGLSYEAGIGEPLGCVVEALRRARLDTGDRVAVIGAGFMGLCLIQLLATSPIGELVAIDVRDDAKQASLAYGASTAGNPEDMDQMNDAFDVVFEVSGTQNGLDLATSLTRPGGMLDIVGYHQGTRTVDMQTWNWKALDVVNGHVRNQRQLTDSIRRGLDIAASGRIDYASLFTHRYPLIDLDQAYTDLRTKPDGFIKALILINEP</sequence>
<dbReference type="PROSITE" id="PS00059">
    <property type="entry name" value="ADH_ZINC"/>
    <property type="match status" value="1"/>
</dbReference>
<keyword evidence="5" id="KW-0560">Oxidoreductase</keyword>
<dbReference type="InterPro" id="IPR020843">
    <property type="entry name" value="ER"/>
</dbReference>
<dbReference type="SUPFAM" id="SSF51735">
    <property type="entry name" value="NAD(P)-binding Rossmann-fold domains"/>
    <property type="match status" value="1"/>
</dbReference>
<evidence type="ECO:0000256" key="1">
    <source>
        <dbReference type="ARBA" id="ARBA00001947"/>
    </source>
</evidence>
<dbReference type="AlphaFoldDB" id="A0A4R2GXA6"/>
<dbReference type="RefSeq" id="WP_132215519.1">
    <property type="nucleotide sequence ID" value="NZ_SLWN01000021.1"/>
</dbReference>
<evidence type="ECO:0000256" key="2">
    <source>
        <dbReference type="ARBA" id="ARBA00008072"/>
    </source>
</evidence>
<dbReference type="OrthoDB" id="9797931at2"/>
<evidence type="ECO:0000256" key="6">
    <source>
        <dbReference type="RuleBase" id="RU361277"/>
    </source>
</evidence>
<dbReference type="GO" id="GO:0016491">
    <property type="term" value="F:oxidoreductase activity"/>
    <property type="evidence" value="ECO:0007669"/>
    <property type="project" value="UniProtKB-KW"/>
</dbReference>
<feature type="domain" description="Enoyl reductase (ER)" evidence="7">
    <location>
        <begin position="16"/>
        <end position="307"/>
    </location>
</feature>
<dbReference type="Pfam" id="PF00107">
    <property type="entry name" value="ADH_zinc_N"/>
    <property type="match status" value="1"/>
</dbReference>
<dbReference type="InterPro" id="IPR036291">
    <property type="entry name" value="NAD(P)-bd_dom_sf"/>
</dbReference>